<dbReference type="GO" id="GO:0005506">
    <property type="term" value="F:iron ion binding"/>
    <property type="evidence" value="ECO:0007669"/>
    <property type="project" value="InterPro"/>
</dbReference>
<name>W6Z0K7_COCMI</name>
<dbReference type="OrthoDB" id="1470350at2759"/>
<keyword evidence="2" id="KW-1185">Reference proteome</keyword>
<dbReference type="GO" id="GO:0016705">
    <property type="term" value="F:oxidoreductase activity, acting on paired donors, with incorporation or reduction of molecular oxygen"/>
    <property type="evidence" value="ECO:0007669"/>
    <property type="project" value="InterPro"/>
</dbReference>
<accession>W6Z0K7</accession>
<proteinExistence type="predicted"/>
<sequence length="78" mass="9253">AFYDLYLHPLKGLPGPWSAKASVLWHLYPSLRGDFQYALRRMHRMHDPAIRIAPGEPVFLDTAAWKDIWSSQWNWRVF</sequence>
<dbReference type="KEGG" id="bor:COCMIDRAFT_106834"/>
<dbReference type="GO" id="GO:0020037">
    <property type="term" value="F:heme binding"/>
    <property type="evidence" value="ECO:0007669"/>
    <property type="project" value="InterPro"/>
</dbReference>
<dbReference type="HOGENOM" id="CLU_2628454_0_0_1"/>
<dbReference type="GeneID" id="19118930"/>
<evidence type="ECO:0000313" key="1">
    <source>
        <dbReference type="EMBL" id="EUC41204.1"/>
    </source>
</evidence>
<dbReference type="InterPro" id="IPR036396">
    <property type="entry name" value="Cyt_P450_sf"/>
</dbReference>
<dbReference type="GO" id="GO:0004497">
    <property type="term" value="F:monooxygenase activity"/>
    <property type="evidence" value="ECO:0007669"/>
    <property type="project" value="InterPro"/>
</dbReference>
<dbReference type="Proteomes" id="UP000054032">
    <property type="component" value="Unassembled WGS sequence"/>
</dbReference>
<dbReference type="AlphaFoldDB" id="W6Z0K7"/>
<organism evidence="1 2">
    <name type="scientific">Bipolaris oryzae ATCC 44560</name>
    <dbReference type="NCBI Taxonomy" id="930090"/>
    <lineage>
        <taxon>Eukaryota</taxon>
        <taxon>Fungi</taxon>
        <taxon>Dikarya</taxon>
        <taxon>Ascomycota</taxon>
        <taxon>Pezizomycotina</taxon>
        <taxon>Dothideomycetes</taxon>
        <taxon>Pleosporomycetidae</taxon>
        <taxon>Pleosporales</taxon>
        <taxon>Pleosporineae</taxon>
        <taxon>Pleosporaceae</taxon>
        <taxon>Bipolaris</taxon>
    </lineage>
</organism>
<dbReference type="RefSeq" id="XP_007692299.1">
    <property type="nucleotide sequence ID" value="XM_007694109.1"/>
</dbReference>
<feature type="non-terminal residue" evidence="1">
    <location>
        <position position="1"/>
    </location>
</feature>
<evidence type="ECO:0000313" key="2">
    <source>
        <dbReference type="Proteomes" id="UP000054032"/>
    </source>
</evidence>
<dbReference type="EMBL" id="KI964115">
    <property type="protein sequence ID" value="EUC41204.1"/>
    <property type="molecule type" value="Genomic_DNA"/>
</dbReference>
<dbReference type="SUPFAM" id="SSF48264">
    <property type="entry name" value="Cytochrome P450"/>
    <property type="match status" value="1"/>
</dbReference>
<reference evidence="1 2" key="1">
    <citation type="journal article" date="2013" name="PLoS Genet.">
        <title>Comparative genome structure, secondary metabolite, and effector coding capacity across Cochliobolus pathogens.</title>
        <authorList>
            <person name="Condon B.J."/>
            <person name="Leng Y."/>
            <person name="Wu D."/>
            <person name="Bushley K.E."/>
            <person name="Ohm R.A."/>
            <person name="Otillar R."/>
            <person name="Martin J."/>
            <person name="Schackwitz W."/>
            <person name="Grimwood J."/>
            <person name="MohdZainudin N."/>
            <person name="Xue C."/>
            <person name="Wang R."/>
            <person name="Manning V.A."/>
            <person name="Dhillon B."/>
            <person name="Tu Z.J."/>
            <person name="Steffenson B.J."/>
            <person name="Salamov A."/>
            <person name="Sun H."/>
            <person name="Lowry S."/>
            <person name="LaButti K."/>
            <person name="Han J."/>
            <person name="Copeland A."/>
            <person name="Lindquist E."/>
            <person name="Barry K."/>
            <person name="Schmutz J."/>
            <person name="Baker S.E."/>
            <person name="Ciuffetti L.M."/>
            <person name="Grigoriev I.V."/>
            <person name="Zhong S."/>
            <person name="Turgeon B.G."/>
        </authorList>
    </citation>
    <scope>NUCLEOTIDE SEQUENCE [LARGE SCALE GENOMIC DNA]</scope>
    <source>
        <strain evidence="1 2">ATCC 44560</strain>
    </source>
</reference>
<gene>
    <name evidence="1" type="ORF">COCMIDRAFT_106834</name>
</gene>
<protein>
    <submittedName>
        <fullName evidence="1">Uncharacterized protein</fullName>
    </submittedName>
</protein>